<dbReference type="PANTHER" id="PTHR12442">
    <property type="entry name" value="DYNEIN INTERMEDIATE CHAIN"/>
    <property type="match status" value="1"/>
</dbReference>
<dbReference type="SMART" id="SM00320">
    <property type="entry name" value="WD40"/>
    <property type="match status" value="6"/>
</dbReference>
<evidence type="ECO:0000256" key="2">
    <source>
        <dbReference type="ARBA" id="ARBA00022490"/>
    </source>
</evidence>
<dbReference type="GO" id="GO:0010970">
    <property type="term" value="P:transport along microtubule"/>
    <property type="evidence" value="ECO:0007669"/>
    <property type="project" value="TreeGrafter"/>
</dbReference>
<gene>
    <name evidence="6" type="ORF">CANCADRAFT_29990</name>
</gene>
<dbReference type="GO" id="GO:0005868">
    <property type="term" value="C:cytoplasmic dynein complex"/>
    <property type="evidence" value="ECO:0007669"/>
    <property type="project" value="TreeGrafter"/>
</dbReference>
<dbReference type="AlphaFoldDB" id="A0A1E4TIP9"/>
<feature type="compositionally biased region" description="Pro residues" evidence="5">
    <location>
        <begin position="122"/>
        <end position="133"/>
    </location>
</feature>
<dbReference type="Gene3D" id="2.130.10.10">
    <property type="entry name" value="YVTN repeat-like/Quinoprotein amine dehydrogenase"/>
    <property type="match status" value="2"/>
</dbReference>
<dbReference type="InterPro" id="IPR001680">
    <property type="entry name" value="WD40_rpt"/>
</dbReference>
<evidence type="ECO:0000256" key="3">
    <source>
        <dbReference type="ARBA" id="ARBA00022574"/>
    </source>
</evidence>
<evidence type="ECO:0000256" key="5">
    <source>
        <dbReference type="SAM" id="MobiDB-lite"/>
    </source>
</evidence>
<evidence type="ECO:0000256" key="1">
    <source>
        <dbReference type="ARBA" id="ARBA00004496"/>
    </source>
</evidence>
<dbReference type="InterPro" id="IPR036322">
    <property type="entry name" value="WD40_repeat_dom_sf"/>
</dbReference>
<dbReference type="GO" id="GO:0045504">
    <property type="term" value="F:dynein heavy chain binding"/>
    <property type="evidence" value="ECO:0007669"/>
    <property type="project" value="TreeGrafter"/>
</dbReference>
<protein>
    <recommendedName>
        <fullName evidence="8">Dynein intermediate chain</fullName>
    </recommendedName>
</protein>
<dbReference type="InterPro" id="IPR050687">
    <property type="entry name" value="Dynein_IC"/>
</dbReference>
<accession>A0A1E4TIP9</accession>
<dbReference type="EMBL" id="KV453841">
    <property type="protein sequence ID" value="ODV91616.1"/>
    <property type="molecule type" value="Genomic_DNA"/>
</dbReference>
<dbReference type="OrthoDB" id="366230at2759"/>
<feature type="region of interest" description="Disordered" evidence="5">
    <location>
        <begin position="98"/>
        <end position="136"/>
    </location>
</feature>
<keyword evidence="3" id="KW-0853">WD repeat</keyword>
<reference evidence="7" key="1">
    <citation type="submission" date="2016-02" db="EMBL/GenBank/DDBJ databases">
        <title>Comparative genomics of biotechnologically important yeasts.</title>
        <authorList>
            <consortium name="DOE Joint Genome Institute"/>
            <person name="Riley R."/>
            <person name="Haridas S."/>
            <person name="Wolfe K.H."/>
            <person name="Lopes M.R."/>
            <person name="Hittinger C.T."/>
            <person name="Goker M."/>
            <person name="Salamov A."/>
            <person name="Wisecaver J."/>
            <person name="Long T.M."/>
            <person name="Aerts A.L."/>
            <person name="Barry K."/>
            <person name="Choi C."/>
            <person name="Clum A."/>
            <person name="Coughlan A.Y."/>
            <person name="Deshpande S."/>
            <person name="Douglass A.P."/>
            <person name="Hanson S.J."/>
            <person name="Klenk H.-P."/>
            <person name="Labutti K."/>
            <person name="Lapidus A."/>
            <person name="Lindquist E."/>
            <person name="Lipzen A."/>
            <person name="Meier-Kolthoff J.P."/>
            <person name="Ohm R.A."/>
            <person name="Otillar R.P."/>
            <person name="Pangilinan J."/>
            <person name="Peng Y."/>
            <person name="Rokas A."/>
            <person name="Rosa C.A."/>
            <person name="Scheuner C."/>
            <person name="Sibirny A.A."/>
            <person name="Slot J.C."/>
            <person name="Stielow J.B."/>
            <person name="Sun H."/>
            <person name="Kurtzman C.P."/>
            <person name="Blackwell M."/>
            <person name="Jeffries T.W."/>
            <person name="Grigoriev I.V."/>
        </authorList>
    </citation>
    <scope>NUCLEOTIDE SEQUENCE [LARGE SCALE GENOMIC DNA]</scope>
    <source>
        <strain evidence="7">NRRL Y-17796</strain>
    </source>
</reference>
<dbReference type="Pfam" id="PF00400">
    <property type="entry name" value="WD40"/>
    <property type="match status" value="2"/>
</dbReference>
<evidence type="ECO:0000313" key="7">
    <source>
        <dbReference type="Proteomes" id="UP000095023"/>
    </source>
</evidence>
<dbReference type="PANTHER" id="PTHR12442:SF22">
    <property type="entry name" value="CYTOPLASMIC DYNEIN 1 INTERMEDIATE CHAIN-RELATED"/>
    <property type="match status" value="1"/>
</dbReference>
<keyword evidence="2" id="KW-0963">Cytoplasm</keyword>
<proteinExistence type="predicted"/>
<evidence type="ECO:0008006" key="8">
    <source>
        <dbReference type="Google" id="ProtNLM"/>
    </source>
</evidence>
<sequence length="585" mass="64264">MSSRKEEIEAKRAKLAELRRQRELRQTAPLPNPLVSIDKLVNTIVAKTPPRTTAPPQEHVSIVNTVQTVSGQVYDRPPLVKERLTFDVGVQAVVPATPDAQESEQSELESTPVPVTSQTHPPLTPESPPAPEPPEIRKSYDEAEIEQFVQTSARILRRTVEEPDVLTDYAAEDPSKKDDVPLLKQFSVPDRAVTSIDWSNVHQELLLASYSSSGFSDAQKGKLNVFNTNYSHPEYELTAPSEILTAKFSPTRSNIIVGGLYSGRVCLWDLRASHNPVLSSTSTSNAHFHPVYSLEFIGETTYSILTCSTDGTVCTWADDRLDKPLETLSLSAPSWSRLADIAPTTMAVPSADQSFFVVGTEDGSVFPCNRRNAGGFKAGIDPRVSYKSHYAPITSMDFYHEKSYSEIKSLLLTTSMDWSIKMWKILSPTADDTAIKAEAAIVRDDPNAFGDMLSDPRASVSSRSLLSSAGTDESFTKISPIRTILRSSIPSAARWAPTKPSFFAVVDCQGQLEIWDISSGSESPSSRISVVTDNDLPAAMTTLAWDKAESRRITVGATDGMLRIYDVSSIVSKPAHDLWSFVQSY</sequence>
<dbReference type="SUPFAM" id="SSF50978">
    <property type="entry name" value="WD40 repeat-like"/>
    <property type="match status" value="1"/>
</dbReference>
<dbReference type="GO" id="GO:0005737">
    <property type="term" value="C:cytoplasm"/>
    <property type="evidence" value="ECO:0007669"/>
    <property type="project" value="UniProtKB-SubCell"/>
</dbReference>
<keyword evidence="4" id="KW-0677">Repeat</keyword>
<dbReference type="InterPro" id="IPR015943">
    <property type="entry name" value="WD40/YVTN_repeat-like_dom_sf"/>
</dbReference>
<comment type="subcellular location">
    <subcellularLocation>
        <location evidence="1">Cytoplasm</location>
    </subcellularLocation>
</comment>
<dbReference type="Proteomes" id="UP000095023">
    <property type="component" value="Unassembled WGS sequence"/>
</dbReference>
<evidence type="ECO:0000256" key="4">
    <source>
        <dbReference type="ARBA" id="ARBA00022737"/>
    </source>
</evidence>
<organism evidence="6 7">
    <name type="scientific">Tortispora caseinolytica NRRL Y-17796</name>
    <dbReference type="NCBI Taxonomy" id="767744"/>
    <lineage>
        <taxon>Eukaryota</taxon>
        <taxon>Fungi</taxon>
        <taxon>Dikarya</taxon>
        <taxon>Ascomycota</taxon>
        <taxon>Saccharomycotina</taxon>
        <taxon>Trigonopsidomycetes</taxon>
        <taxon>Trigonopsidales</taxon>
        <taxon>Trigonopsidaceae</taxon>
        <taxon>Tortispora</taxon>
    </lineage>
</organism>
<name>A0A1E4TIP9_9ASCO</name>
<keyword evidence="7" id="KW-1185">Reference proteome</keyword>
<dbReference type="GO" id="GO:0045503">
    <property type="term" value="F:dynein light chain binding"/>
    <property type="evidence" value="ECO:0007669"/>
    <property type="project" value="TreeGrafter"/>
</dbReference>
<evidence type="ECO:0000313" key="6">
    <source>
        <dbReference type="EMBL" id="ODV91616.1"/>
    </source>
</evidence>